<reference evidence="3" key="1">
    <citation type="submission" date="2017-01" db="EMBL/GenBank/DDBJ databases">
        <title>Draft genome of the species Salinivibrio costicola subsp. alcaliphilus.</title>
        <authorList>
            <person name="Lopez-Hermoso C."/>
            <person name="De La Haba R."/>
            <person name="Sanchez-Porro C."/>
            <person name="Ventosa A."/>
        </authorList>
    </citation>
    <scope>NUCLEOTIDE SEQUENCE [LARGE SCALE GENOMIC DNA]</scope>
    <source>
        <strain evidence="3">CBH448</strain>
    </source>
</reference>
<evidence type="ECO:0000313" key="3">
    <source>
        <dbReference type="Proteomes" id="UP000189431"/>
    </source>
</evidence>
<dbReference type="EMBL" id="MUFR01000003">
    <property type="protein sequence ID" value="OOF35184.1"/>
    <property type="molecule type" value="Genomic_DNA"/>
</dbReference>
<proteinExistence type="predicted"/>
<name>A0ABX3KUR0_SALCS</name>
<keyword evidence="3" id="KW-1185">Reference proteome</keyword>
<protein>
    <submittedName>
        <fullName evidence="2">Uncharacterized protein</fullName>
    </submittedName>
</protein>
<keyword evidence="1" id="KW-1133">Transmembrane helix</keyword>
<organism evidence="2 3">
    <name type="scientific">Salinivibrio costicola subsp. alcaliphilus</name>
    <dbReference type="NCBI Taxonomy" id="272773"/>
    <lineage>
        <taxon>Bacteria</taxon>
        <taxon>Pseudomonadati</taxon>
        <taxon>Pseudomonadota</taxon>
        <taxon>Gammaproteobacteria</taxon>
        <taxon>Vibrionales</taxon>
        <taxon>Vibrionaceae</taxon>
        <taxon>Salinivibrio</taxon>
    </lineage>
</organism>
<dbReference type="Proteomes" id="UP000189431">
    <property type="component" value="Unassembled WGS sequence"/>
</dbReference>
<keyword evidence="1" id="KW-0812">Transmembrane</keyword>
<sequence>MTVMNNTFDNTATFSTSEIVAARNAFLQYELTRQAELLTVMPIEESMGVLRHCSVAHVQHLLDILGEQGHQRQADEYAHRLGVIPPRTNLLLRMMETLRAYRKVVTIMSLVMSTMGVVGYLSFLFLPS</sequence>
<gene>
    <name evidence="2" type="ORF">BZJ21_01515</name>
</gene>
<keyword evidence="1" id="KW-0472">Membrane</keyword>
<comment type="caution">
    <text evidence="2">The sequence shown here is derived from an EMBL/GenBank/DDBJ whole genome shotgun (WGS) entry which is preliminary data.</text>
</comment>
<feature type="transmembrane region" description="Helical" evidence="1">
    <location>
        <begin position="104"/>
        <end position="126"/>
    </location>
</feature>
<accession>A0ABX3KUR0</accession>
<evidence type="ECO:0000256" key="1">
    <source>
        <dbReference type="SAM" id="Phobius"/>
    </source>
</evidence>
<evidence type="ECO:0000313" key="2">
    <source>
        <dbReference type="EMBL" id="OOF35184.1"/>
    </source>
</evidence>
<dbReference type="RefSeq" id="WP_077668957.1">
    <property type="nucleotide sequence ID" value="NZ_MUFR01000003.1"/>
</dbReference>